<name>A0A9X3EVZ2_9BACT</name>
<protein>
    <recommendedName>
        <fullName evidence="4">Cytochrome c domain-containing protein</fullName>
    </recommendedName>
</protein>
<dbReference type="RefSeq" id="WP_267774534.1">
    <property type="nucleotide sequence ID" value="NZ_JAPNKE010000002.1"/>
</dbReference>
<organism evidence="2 3">
    <name type="scientific">Nannocystis pusilla</name>
    <dbReference type="NCBI Taxonomy" id="889268"/>
    <lineage>
        <taxon>Bacteria</taxon>
        <taxon>Pseudomonadati</taxon>
        <taxon>Myxococcota</taxon>
        <taxon>Polyangia</taxon>
        <taxon>Nannocystales</taxon>
        <taxon>Nannocystaceae</taxon>
        <taxon>Nannocystis</taxon>
    </lineage>
</organism>
<gene>
    <name evidence="2" type="ORF">OV079_38165</name>
</gene>
<dbReference type="AlphaFoldDB" id="A0A9X3EVZ2"/>
<proteinExistence type="predicted"/>
<dbReference type="EMBL" id="JAPNKE010000002">
    <property type="protein sequence ID" value="MCY1011288.1"/>
    <property type="molecule type" value="Genomic_DNA"/>
</dbReference>
<evidence type="ECO:0000313" key="2">
    <source>
        <dbReference type="EMBL" id="MCY1011288.1"/>
    </source>
</evidence>
<comment type="caution">
    <text evidence="2">The sequence shown here is derived from an EMBL/GenBank/DDBJ whole genome shotgun (WGS) entry which is preliminary data.</text>
</comment>
<reference evidence="2" key="1">
    <citation type="submission" date="2022-11" db="EMBL/GenBank/DDBJ databases">
        <title>Minimal conservation of predation-associated metabolite biosynthetic gene clusters underscores biosynthetic potential of Myxococcota including descriptions for ten novel species: Archangium lansinium sp. nov., Myxococcus landrumus sp. nov., Nannocystis bai.</title>
        <authorList>
            <person name="Ahearne A."/>
            <person name="Stevens C."/>
            <person name="Phillips K."/>
        </authorList>
    </citation>
    <scope>NUCLEOTIDE SEQUENCE</scope>
    <source>
        <strain evidence="2">Na p29</strain>
    </source>
</reference>
<accession>A0A9X3EVZ2</accession>
<evidence type="ECO:0000256" key="1">
    <source>
        <dbReference type="SAM" id="MobiDB-lite"/>
    </source>
</evidence>
<keyword evidence="3" id="KW-1185">Reference proteome</keyword>
<dbReference type="PROSITE" id="PS51257">
    <property type="entry name" value="PROKAR_LIPOPROTEIN"/>
    <property type="match status" value="1"/>
</dbReference>
<evidence type="ECO:0000313" key="3">
    <source>
        <dbReference type="Proteomes" id="UP001150924"/>
    </source>
</evidence>
<sequence length="524" mass="55878">MTRRSLVVLALACACRPQPGSSDSDGSTSGTTSGAATGTTGEPPTSTTGEPATETATVVHSFGSYLMTPYLEIEPCVQWTLHNDEAIYVNAVTLVNDGGFHHSNWFAVPEEVFPGEDGFWDCASRSYNEITAAVEGTVLFAQSTQSRQEVMQLPAGAVIKIPARHKIIAGTHLLNLGSTDLDSELRMALDIIHPRDIGAVLAAMHLDYRDLAIPANKHSRFTGNCSFKATFEKSTGKPFDMKLYYVLPHYHYLGEYFGLQVLGGARDGEFLFKLDGFNGGANGAAFDPPVDLSDAEGLRFACGFNNWLGKDIGYGIGDQEMCMMLGLVDARVMIESRVSEGSQLVGVDGEVVLHEAECANYAVFKNPAQGPPTPEEIARPLYVPPADPGDVDLEPTKSCIDSAPTAAPDTPTTLASVRDSIFTPSCTFSSCHDASAPAAGLDLQTAEGLGARLLAHEVVADTPDALVTPGDPQASWLYRLVAECEPQNGDGATVRHMPFNAPTLLPDPLVAKLRAWIEAGALDD</sequence>
<feature type="compositionally biased region" description="Low complexity" evidence="1">
    <location>
        <begin position="19"/>
        <end position="53"/>
    </location>
</feature>
<evidence type="ECO:0008006" key="4">
    <source>
        <dbReference type="Google" id="ProtNLM"/>
    </source>
</evidence>
<dbReference type="Proteomes" id="UP001150924">
    <property type="component" value="Unassembled WGS sequence"/>
</dbReference>
<feature type="region of interest" description="Disordered" evidence="1">
    <location>
        <begin position="17"/>
        <end position="53"/>
    </location>
</feature>